<proteinExistence type="predicted"/>
<accession>A0A1R3JQG5</accession>
<organism evidence="1 2">
    <name type="scientific">Corchorus olitorius</name>
    <dbReference type="NCBI Taxonomy" id="93759"/>
    <lineage>
        <taxon>Eukaryota</taxon>
        <taxon>Viridiplantae</taxon>
        <taxon>Streptophyta</taxon>
        <taxon>Embryophyta</taxon>
        <taxon>Tracheophyta</taxon>
        <taxon>Spermatophyta</taxon>
        <taxon>Magnoliopsida</taxon>
        <taxon>eudicotyledons</taxon>
        <taxon>Gunneridae</taxon>
        <taxon>Pentapetalae</taxon>
        <taxon>rosids</taxon>
        <taxon>malvids</taxon>
        <taxon>Malvales</taxon>
        <taxon>Malvaceae</taxon>
        <taxon>Grewioideae</taxon>
        <taxon>Apeibeae</taxon>
        <taxon>Corchorus</taxon>
    </lineage>
</organism>
<dbReference type="AlphaFoldDB" id="A0A1R3JQG5"/>
<gene>
    <name evidence="1" type="ORF">COLO4_14894</name>
</gene>
<comment type="caution">
    <text evidence="1">The sequence shown here is derived from an EMBL/GenBank/DDBJ whole genome shotgun (WGS) entry which is preliminary data.</text>
</comment>
<evidence type="ECO:0000313" key="1">
    <source>
        <dbReference type="EMBL" id="OMO97086.1"/>
    </source>
</evidence>
<name>A0A1R3JQG5_9ROSI</name>
<evidence type="ECO:0000313" key="2">
    <source>
        <dbReference type="Proteomes" id="UP000187203"/>
    </source>
</evidence>
<protein>
    <submittedName>
        <fullName evidence="1">Uncharacterized protein</fullName>
    </submittedName>
</protein>
<keyword evidence="2" id="KW-1185">Reference proteome</keyword>
<sequence length="49" mass="5443">MPLICPLLKLKTTPFLARTDYKTKLLVFFSTKPYAFPTLHSAAAESSPS</sequence>
<dbReference type="Proteomes" id="UP000187203">
    <property type="component" value="Unassembled WGS sequence"/>
</dbReference>
<dbReference type="EMBL" id="AWUE01015480">
    <property type="protein sequence ID" value="OMO97086.1"/>
    <property type="molecule type" value="Genomic_DNA"/>
</dbReference>
<reference evidence="2" key="1">
    <citation type="submission" date="2013-09" db="EMBL/GenBank/DDBJ databases">
        <title>Corchorus olitorius genome sequencing.</title>
        <authorList>
            <person name="Alam M."/>
            <person name="Haque M.S."/>
            <person name="Islam M.S."/>
            <person name="Emdad E.M."/>
            <person name="Islam M.M."/>
            <person name="Ahmed B."/>
            <person name="Halim A."/>
            <person name="Hossen Q.M.M."/>
            <person name="Hossain M.Z."/>
            <person name="Ahmed R."/>
            <person name="Khan M.M."/>
            <person name="Islam R."/>
            <person name="Rashid M.M."/>
            <person name="Khan S.A."/>
            <person name="Rahman M.S."/>
            <person name="Alam M."/>
            <person name="Yahiya A.S."/>
            <person name="Khan M.S."/>
            <person name="Azam M.S."/>
            <person name="Haque T."/>
            <person name="Lashkar M.Z.H."/>
            <person name="Akhand A.I."/>
            <person name="Morshed G."/>
            <person name="Roy S."/>
            <person name="Uddin K.S."/>
            <person name="Rabeya T."/>
            <person name="Hossain A.S."/>
            <person name="Chowdhury A."/>
            <person name="Snigdha A.R."/>
            <person name="Mortoza M.S."/>
            <person name="Matin S.A."/>
            <person name="Hoque S.M.E."/>
            <person name="Islam M.K."/>
            <person name="Roy D.K."/>
            <person name="Haider R."/>
            <person name="Moosa M.M."/>
            <person name="Elias S.M."/>
            <person name="Hasan A.M."/>
            <person name="Jahan S."/>
            <person name="Shafiuddin M."/>
            <person name="Mahmood N."/>
            <person name="Shommy N.S."/>
        </authorList>
    </citation>
    <scope>NUCLEOTIDE SEQUENCE [LARGE SCALE GENOMIC DNA]</scope>
    <source>
        <strain evidence="2">cv. O-4</strain>
    </source>
</reference>